<keyword evidence="2" id="KW-1185">Reference proteome</keyword>
<reference evidence="1" key="1">
    <citation type="submission" date="2021-02" db="EMBL/GenBank/DDBJ databases">
        <authorList>
            <person name="Nowell W R."/>
        </authorList>
    </citation>
    <scope>NUCLEOTIDE SEQUENCE</scope>
    <source>
        <strain evidence="1">Ploen Becks lab</strain>
    </source>
</reference>
<dbReference type="EMBL" id="CAJNOC010000367">
    <property type="protein sequence ID" value="CAF0751191.1"/>
    <property type="molecule type" value="Genomic_DNA"/>
</dbReference>
<gene>
    <name evidence="1" type="ORF">OXX778_LOCUS3924</name>
</gene>
<organism evidence="1 2">
    <name type="scientific">Brachionus calyciflorus</name>
    <dbReference type="NCBI Taxonomy" id="104777"/>
    <lineage>
        <taxon>Eukaryota</taxon>
        <taxon>Metazoa</taxon>
        <taxon>Spiralia</taxon>
        <taxon>Gnathifera</taxon>
        <taxon>Rotifera</taxon>
        <taxon>Eurotatoria</taxon>
        <taxon>Monogononta</taxon>
        <taxon>Pseudotrocha</taxon>
        <taxon>Ploima</taxon>
        <taxon>Brachionidae</taxon>
        <taxon>Brachionus</taxon>
    </lineage>
</organism>
<dbReference type="Proteomes" id="UP000663879">
    <property type="component" value="Unassembled WGS sequence"/>
</dbReference>
<sequence>MSFLRQARCYINNNLEKLGLSNLSFDTQQITGFVHRYKNKIVPKNNKVEDVEKYLEDHLYFATMEPNFGFNINDNNKPIIVNGT</sequence>
<comment type="caution">
    <text evidence="1">The sequence shown here is derived from an EMBL/GenBank/DDBJ whole genome shotgun (WGS) entry which is preliminary data.</text>
</comment>
<protein>
    <submittedName>
        <fullName evidence="1">Uncharacterized protein</fullName>
    </submittedName>
</protein>
<accession>A0A813PBV9</accession>
<name>A0A813PBV9_9BILA</name>
<proteinExistence type="predicted"/>
<evidence type="ECO:0000313" key="1">
    <source>
        <dbReference type="EMBL" id="CAF0751191.1"/>
    </source>
</evidence>
<evidence type="ECO:0000313" key="2">
    <source>
        <dbReference type="Proteomes" id="UP000663879"/>
    </source>
</evidence>
<dbReference type="AlphaFoldDB" id="A0A813PBV9"/>